<evidence type="ECO:0000259" key="2">
    <source>
        <dbReference type="Pfam" id="PF03078"/>
    </source>
</evidence>
<keyword evidence="4" id="KW-1185">Reference proteome</keyword>
<dbReference type="AlphaFoldDB" id="A0A6D2LC61"/>
<reference evidence="3" key="1">
    <citation type="submission" date="2020-01" db="EMBL/GenBank/DDBJ databases">
        <authorList>
            <person name="Mishra B."/>
        </authorList>
    </citation>
    <scope>NUCLEOTIDE SEQUENCE [LARGE SCALE GENOMIC DNA]</scope>
</reference>
<sequence>MRVTKMSPWRRLSHKKRRMSSPCTKSTTMLSSPWTLWKPKYPHDDTMRALGIFEDVELVLKNMRLAKFFSHRMESYKELTCEFGIDEVPQV</sequence>
<evidence type="ECO:0000256" key="1">
    <source>
        <dbReference type="SAM" id="MobiDB-lite"/>
    </source>
</evidence>
<gene>
    <name evidence="3" type="ORF">MERR_LOCUS44500</name>
</gene>
<evidence type="ECO:0000313" key="4">
    <source>
        <dbReference type="Proteomes" id="UP000467841"/>
    </source>
</evidence>
<dbReference type="EMBL" id="CACVBM020001683">
    <property type="protein sequence ID" value="CAA7057264.1"/>
    <property type="molecule type" value="Genomic_DNA"/>
</dbReference>
<organism evidence="3 4">
    <name type="scientific">Microthlaspi erraticum</name>
    <dbReference type="NCBI Taxonomy" id="1685480"/>
    <lineage>
        <taxon>Eukaryota</taxon>
        <taxon>Viridiplantae</taxon>
        <taxon>Streptophyta</taxon>
        <taxon>Embryophyta</taxon>
        <taxon>Tracheophyta</taxon>
        <taxon>Spermatophyta</taxon>
        <taxon>Magnoliopsida</taxon>
        <taxon>eudicotyledons</taxon>
        <taxon>Gunneridae</taxon>
        <taxon>Pentapetalae</taxon>
        <taxon>rosids</taxon>
        <taxon>malvids</taxon>
        <taxon>Brassicales</taxon>
        <taxon>Brassicaceae</taxon>
        <taxon>Coluteocarpeae</taxon>
        <taxon>Microthlaspi</taxon>
    </lineage>
</organism>
<name>A0A6D2LC61_9BRAS</name>
<comment type="caution">
    <text evidence="3">The sequence shown here is derived from an EMBL/GenBank/DDBJ whole genome shotgun (WGS) entry which is preliminary data.</text>
</comment>
<feature type="region of interest" description="Disordered" evidence="1">
    <location>
        <begin position="1"/>
        <end position="26"/>
    </location>
</feature>
<dbReference type="Proteomes" id="UP000467841">
    <property type="component" value="Unassembled WGS sequence"/>
</dbReference>
<dbReference type="OrthoDB" id="1750933at2759"/>
<dbReference type="Pfam" id="PF03078">
    <property type="entry name" value="ATHILA"/>
    <property type="match status" value="1"/>
</dbReference>
<accession>A0A6D2LC61</accession>
<protein>
    <recommendedName>
        <fullName evidence="2">Arabidopsis retrotransposon Orf1 C-terminal domain-containing protein</fullName>
    </recommendedName>
</protein>
<proteinExistence type="predicted"/>
<feature type="domain" description="Arabidopsis retrotransposon Orf1 C-terminal" evidence="2">
    <location>
        <begin position="6"/>
        <end position="83"/>
    </location>
</feature>
<dbReference type="InterPro" id="IPR004312">
    <property type="entry name" value="ATHILA_Orf1_C"/>
</dbReference>
<evidence type="ECO:0000313" key="3">
    <source>
        <dbReference type="EMBL" id="CAA7057264.1"/>
    </source>
</evidence>